<accession>A0A4P2QCR1</accession>
<feature type="compositionally biased region" description="Gly residues" evidence="1">
    <location>
        <begin position="67"/>
        <end position="77"/>
    </location>
</feature>
<evidence type="ECO:0000256" key="1">
    <source>
        <dbReference type="SAM" id="MobiDB-lite"/>
    </source>
</evidence>
<gene>
    <name evidence="2" type="ORF">SOCEGT47_077170</name>
</gene>
<feature type="region of interest" description="Disordered" evidence="1">
    <location>
        <begin position="61"/>
        <end position="80"/>
    </location>
</feature>
<organism evidence="2 3">
    <name type="scientific">Sorangium cellulosum</name>
    <name type="common">Polyangium cellulosum</name>
    <dbReference type="NCBI Taxonomy" id="56"/>
    <lineage>
        <taxon>Bacteria</taxon>
        <taxon>Pseudomonadati</taxon>
        <taxon>Myxococcota</taxon>
        <taxon>Polyangia</taxon>
        <taxon>Polyangiales</taxon>
        <taxon>Polyangiaceae</taxon>
        <taxon>Sorangium</taxon>
    </lineage>
</organism>
<reference evidence="2 3" key="1">
    <citation type="submission" date="2015-09" db="EMBL/GenBank/DDBJ databases">
        <title>Sorangium comparison.</title>
        <authorList>
            <person name="Zaburannyi N."/>
            <person name="Bunk B."/>
            <person name="Overmann J."/>
            <person name="Mueller R."/>
        </authorList>
    </citation>
    <scope>NUCLEOTIDE SEQUENCE [LARGE SCALE GENOMIC DNA]</scope>
    <source>
        <strain evidence="2 3">So ceGT47</strain>
    </source>
</reference>
<name>A0A4P2QCR1_SORCE</name>
<dbReference type="AlphaFoldDB" id="A0A4P2QCR1"/>
<sequence length="108" mass="11969">MNAHAHWHDVAVDGVFEKVDEGVRFHEAKAPEKAGAHGVARRIHARVVRWLRRHHAPRRRVVARPRGAGGDGGGAPWGGRVTRRARAGFITACLPHPDQRSADLTERK</sequence>
<evidence type="ECO:0000313" key="2">
    <source>
        <dbReference type="EMBL" id="AUX27138.1"/>
    </source>
</evidence>
<evidence type="ECO:0000313" key="3">
    <source>
        <dbReference type="Proteomes" id="UP000295781"/>
    </source>
</evidence>
<dbReference type="Proteomes" id="UP000295781">
    <property type="component" value="Chromosome"/>
</dbReference>
<dbReference type="EMBL" id="CP012670">
    <property type="protein sequence ID" value="AUX27138.1"/>
    <property type="molecule type" value="Genomic_DNA"/>
</dbReference>
<protein>
    <submittedName>
        <fullName evidence="2">Uncharacterized protein</fullName>
    </submittedName>
</protein>
<proteinExistence type="predicted"/>